<dbReference type="RefSeq" id="WP_308864689.1">
    <property type="nucleotide sequence ID" value="NZ_JAVHUL010000024.1"/>
</dbReference>
<name>A0ABU1A2B1_9FLAO</name>
<proteinExistence type="predicted"/>
<reference evidence="1 2" key="1">
    <citation type="submission" date="2023-08" db="EMBL/GenBank/DDBJ databases">
        <title>Mesonia sp. MT50, isolated from deep-sea sediment of the Mariana Trench.</title>
        <authorList>
            <person name="Fu H."/>
        </authorList>
    </citation>
    <scope>NUCLEOTIDE SEQUENCE [LARGE SCALE GENOMIC DNA]</scope>
    <source>
        <strain evidence="1 2">MT50</strain>
    </source>
</reference>
<comment type="caution">
    <text evidence="1">The sequence shown here is derived from an EMBL/GenBank/DDBJ whole genome shotgun (WGS) entry which is preliminary data.</text>
</comment>
<gene>
    <name evidence="1" type="ORF">RBU60_09630</name>
</gene>
<dbReference type="Proteomes" id="UP001230915">
    <property type="component" value="Unassembled WGS sequence"/>
</dbReference>
<dbReference type="EMBL" id="JAVHUL010000024">
    <property type="protein sequence ID" value="MDQ7917835.1"/>
    <property type="molecule type" value="Genomic_DNA"/>
</dbReference>
<accession>A0ABU1A2B1</accession>
<keyword evidence="2" id="KW-1185">Reference proteome</keyword>
<organism evidence="1 2">
    <name type="scientific">Mesonia profundi</name>
    <dbReference type="NCBI Taxonomy" id="3070998"/>
    <lineage>
        <taxon>Bacteria</taxon>
        <taxon>Pseudomonadati</taxon>
        <taxon>Bacteroidota</taxon>
        <taxon>Flavobacteriia</taxon>
        <taxon>Flavobacteriales</taxon>
        <taxon>Flavobacteriaceae</taxon>
        <taxon>Mesonia</taxon>
    </lineage>
</organism>
<sequence length="52" mass="5809">MGPNDETTPYLKQAYTLEMEYNNDTNPNLNPHTILKKTQTHMSGTVTSVGVI</sequence>
<protein>
    <submittedName>
        <fullName evidence="1">Uncharacterized protein</fullName>
    </submittedName>
</protein>
<evidence type="ECO:0000313" key="2">
    <source>
        <dbReference type="Proteomes" id="UP001230915"/>
    </source>
</evidence>
<evidence type="ECO:0000313" key="1">
    <source>
        <dbReference type="EMBL" id="MDQ7917835.1"/>
    </source>
</evidence>